<evidence type="ECO:0000313" key="2">
    <source>
        <dbReference type="Proteomes" id="UP000325517"/>
    </source>
</evidence>
<organism evidence="1 2">
    <name type="scientific">Psychrobacillus glaciei</name>
    <dbReference type="NCBI Taxonomy" id="2283160"/>
    <lineage>
        <taxon>Bacteria</taxon>
        <taxon>Bacillati</taxon>
        <taxon>Bacillota</taxon>
        <taxon>Bacilli</taxon>
        <taxon>Bacillales</taxon>
        <taxon>Bacillaceae</taxon>
        <taxon>Psychrobacillus</taxon>
    </lineage>
</organism>
<dbReference type="Proteomes" id="UP000325517">
    <property type="component" value="Chromosome"/>
</dbReference>
<protein>
    <submittedName>
        <fullName evidence="1">Uncharacterized protein</fullName>
    </submittedName>
</protein>
<dbReference type="KEGG" id="psyo:PB01_08565"/>
<reference evidence="1 2" key="1">
    <citation type="submission" date="2018-07" db="EMBL/GenBank/DDBJ databases">
        <title>Complete genome sequence of Psychrobacillus sp. PB01, isolated from iceberg, and comparative genome analysis of Psychrobacillus strains.</title>
        <authorList>
            <person name="Lee P.C."/>
        </authorList>
    </citation>
    <scope>NUCLEOTIDE SEQUENCE [LARGE SCALE GENOMIC DNA]</scope>
    <source>
        <strain evidence="1 2">PB01</strain>
    </source>
</reference>
<name>A0A5J6SLT4_9BACI</name>
<accession>A0A5J6SLT4</accession>
<evidence type="ECO:0000313" key="1">
    <source>
        <dbReference type="EMBL" id="QFF98881.1"/>
    </source>
</evidence>
<proteinExistence type="predicted"/>
<dbReference type="EMBL" id="CP031223">
    <property type="protein sequence ID" value="QFF98881.1"/>
    <property type="molecule type" value="Genomic_DNA"/>
</dbReference>
<dbReference type="AlphaFoldDB" id="A0A5J6SLT4"/>
<gene>
    <name evidence="1" type="ORF">PB01_08565</name>
</gene>
<sequence>MYILFVLSIWLLLLASISYITKQINKNKLLLKLVSECIQEHEERNESITKNGLKKKKQNGNKIKFIFTSQPEDNI</sequence>
<keyword evidence="2" id="KW-1185">Reference proteome</keyword>